<evidence type="ECO:0000256" key="2">
    <source>
        <dbReference type="ARBA" id="ARBA00022490"/>
    </source>
</evidence>
<proteinExistence type="inferred from homology"/>
<dbReference type="AlphaFoldDB" id="A0A914D8T5"/>
<protein>
    <recommendedName>
        <fullName evidence="6 7">Gem-associated protein 2</fullName>
    </recommendedName>
</protein>
<organism evidence="8 9">
    <name type="scientific">Acrobeloides nanus</name>
    <dbReference type="NCBI Taxonomy" id="290746"/>
    <lineage>
        <taxon>Eukaryota</taxon>
        <taxon>Metazoa</taxon>
        <taxon>Ecdysozoa</taxon>
        <taxon>Nematoda</taxon>
        <taxon>Chromadorea</taxon>
        <taxon>Rhabditida</taxon>
        <taxon>Tylenchina</taxon>
        <taxon>Cephalobomorpha</taxon>
        <taxon>Cephaloboidea</taxon>
        <taxon>Cephalobidae</taxon>
        <taxon>Acrobeloides</taxon>
    </lineage>
</organism>
<evidence type="ECO:0000313" key="8">
    <source>
        <dbReference type="Proteomes" id="UP000887540"/>
    </source>
</evidence>
<comment type="subcellular location">
    <subcellularLocation>
        <location evidence="1">Cytoplasm</location>
    </subcellularLocation>
</comment>
<evidence type="ECO:0000256" key="1">
    <source>
        <dbReference type="ARBA" id="ARBA00004496"/>
    </source>
</evidence>
<dbReference type="Pfam" id="PF04938">
    <property type="entry name" value="SIP1"/>
    <property type="match status" value="1"/>
</dbReference>
<dbReference type="GO" id="GO:0000245">
    <property type="term" value="P:spliceosomal complex assembly"/>
    <property type="evidence" value="ECO:0007669"/>
    <property type="project" value="UniProtKB-UniRule"/>
</dbReference>
<evidence type="ECO:0000256" key="7">
    <source>
        <dbReference type="PIRNR" id="PIRNR038038"/>
    </source>
</evidence>
<dbReference type="GO" id="GO:0005681">
    <property type="term" value="C:spliceosomal complex"/>
    <property type="evidence" value="ECO:0007669"/>
    <property type="project" value="UniProtKB-UniRule"/>
</dbReference>
<dbReference type="InterPro" id="IPR035426">
    <property type="entry name" value="Gemin2/Brr1"/>
</dbReference>
<dbReference type="InterPro" id="IPR017364">
    <property type="entry name" value="GEMIN2"/>
</dbReference>
<dbReference type="PIRSF" id="PIRSF038038">
    <property type="entry name" value="SMN_Gemin2"/>
    <property type="match status" value="1"/>
</dbReference>
<reference evidence="9" key="1">
    <citation type="submission" date="2022-11" db="UniProtKB">
        <authorList>
            <consortium name="WormBaseParasite"/>
        </authorList>
    </citation>
    <scope>IDENTIFICATION</scope>
</reference>
<accession>A0A914D8T5</accession>
<dbReference type="WBParaSite" id="ACRNAN_scaffold2121.g15031.t1">
    <property type="protein sequence ID" value="ACRNAN_scaffold2121.g15031.t1"/>
    <property type="gene ID" value="ACRNAN_scaffold2121.g15031"/>
</dbReference>
<evidence type="ECO:0000256" key="6">
    <source>
        <dbReference type="ARBA" id="ARBA00047179"/>
    </source>
</evidence>
<evidence type="ECO:0000313" key="9">
    <source>
        <dbReference type="WBParaSite" id="ACRNAN_scaffold2121.g15031.t1"/>
    </source>
</evidence>
<dbReference type="Proteomes" id="UP000887540">
    <property type="component" value="Unplaced"/>
</dbReference>
<dbReference type="PANTHER" id="PTHR12794">
    <property type="entry name" value="GEMIN2"/>
    <property type="match status" value="1"/>
</dbReference>
<comment type="similarity">
    <text evidence="5 7">Belongs to the gemin-2 family.</text>
</comment>
<evidence type="ECO:0000256" key="3">
    <source>
        <dbReference type="ARBA" id="ARBA00022664"/>
    </source>
</evidence>
<evidence type="ECO:0000256" key="5">
    <source>
        <dbReference type="ARBA" id="ARBA00025758"/>
    </source>
</evidence>
<dbReference type="GO" id="GO:0000387">
    <property type="term" value="P:spliceosomal snRNP assembly"/>
    <property type="evidence" value="ECO:0007669"/>
    <property type="project" value="UniProtKB-UniRule"/>
</dbReference>
<comment type="function">
    <text evidence="7">The SMN complex catalyzes the assembly of small nuclear ribonucleoproteins (snRNPs), the building blocks of the spliceosome, and thereby plays an important role in the splicing of cellular pre-mRNAs.</text>
</comment>
<keyword evidence="4 7" id="KW-0508">mRNA splicing</keyword>
<keyword evidence="3 7" id="KW-0507">mRNA processing</keyword>
<keyword evidence="8" id="KW-1185">Reference proteome</keyword>
<dbReference type="Gene3D" id="1.20.58.1070">
    <property type="match status" value="1"/>
</dbReference>
<sequence>MEQGVFFEVGDFDRSKVNLDKTATSAEEFLKQMIVGREQCPEVIKANLDPQKLKPPSNQIPLDPSRGLVCPLAPGKEWANHMSNDFSMKRSLLEGRRNKISKIKGLDLPQPECASKWRQIVLEQRLPAVEIPPELEASFAHHKGTPPTLRLIISLTDVQVNSLIQNLIEHFVENGYSRPLFEWIHSLLLVVNKPLLQDVCSSLRAMSRQCRILRSTLGPNDMVLIREFTLFIALVSIYFGQKDLAD</sequence>
<name>A0A914D8T5_9BILA</name>
<dbReference type="GO" id="GO:0032797">
    <property type="term" value="C:SMN complex"/>
    <property type="evidence" value="ECO:0007669"/>
    <property type="project" value="UniProtKB-UniRule"/>
</dbReference>
<dbReference type="PANTHER" id="PTHR12794:SF0">
    <property type="entry name" value="GEM-ASSOCIATED PROTEIN 2"/>
    <property type="match status" value="1"/>
</dbReference>
<keyword evidence="2 7" id="KW-0963">Cytoplasm</keyword>
<comment type="subunit">
    <text evidence="7">Part of the core SMN complex.</text>
</comment>
<evidence type="ECO:0000256" key="4">
    <source>
        <dbReference type="ARBA" id="ARBA00023187"/>
    </source>
</evidence>